<name>A0A8J9ZJH0_BRALA</name>
<dbReference type="Proteomes" id="UP000838412">
    <property type="component" value="Chromosome 3"/>
</dbReference>
<keyword evidence="2" id="KW-1185">Reference proteome</keyword>
<accession>A0A8J9ZJH0</accession>
<reference evidence="1" key="1">
    <citation type="submission" date="2022-01" db="EMBL/GenBank/DDBJ databases">
        <authorList>
            <person name="Braso-Vives M."/>
        </authorList>
    </citation>
    <scope>NUCLEOTIDE SEQUENCE</scope>
</reference>
<organism evidence="1 2">
    <name type="scientific">Branchiostoma lanceolatum</name>
    <name type="common">Common lancelet</name>
    <name type="synonym">Amphioxus lanceolatum</name>
    <dbReference type="NCBI Taxonomy" id="7740"/>
    <lineage>
        <taxon>Eukaryota</taxon>
        <taxon>Metazoa</taxon>
        <taxon>Chordata</taxon>
        <taxon>Cephalochordata</taxon>
        <taxon>Leptocardii</taxon>
        <taxon>Amphioxiformes</taxon>
        <taxon>Branchiostomatidae</taxon>
        <taxon>Branchiostoma</taxon>
    </lineage>
</organism>
<dbReference type="EMBL" id="OV696688">
    <property type="protein sequence ID" value="CAH1256266.1"/>
    <property type="molecule type" value="Genomic_DNA"/>
</dbReference>
<dbReference type="AlphaFoldDB" id="A0A8J9ZJH0"/>
<sequence>MAEAGLDAEVADILRVPNSDITRWYHLYEDDSHAKNRTRNQGSNLLNRTGNQGPIRCSKVILRFSGPGII</sequence>
<protein>
    <submittedName>
        <fullName evidence="1">Hypp1636 protein</fullName>
    </submittedName>
</protein>
<gene>
    <name evidence="1" type="primary">Hypp1636</name>
    <name evidence="1" type="ORF">BLAG_LOCUS14709</name>
</gene>
<evidence type="ECO:0000313" key="1">
    <source>
        <dbReference type="EMBL" id="CAH1256266.1"/>
    </source>
</evidence>
<evidence type="ECO:0000313" key="2">
    <source>
        <dbReference type="Proteomes" id="UP000838412"/>
    </source>
</evidence>
<proteinExistence type="predicted"/>